<accession>A0AAJ0HDJ4</accession>
<keyword evidence="1" id="KW-1133">Transmembrane helix</keyword>
<sequence length="200" mass="20748">MSQTVPGQKAPLLLSGLVLATIEGVLWWQLVGPASEQAGVKAGSLFRLGSAANRKSKRIRDTVRGARVMQLEGGAEDSHKLLPHLKPGAHILIKCEDGSLHKLLLSKLGARLSLAKGTAASTASTSATAIFGVGMTADQLIGKQLPAINLYSYQGRSTGAGGSRSGLPDPKLILSTGRSLKAGPLLLNPSPQTMLAQEAI</sequence>
<proteinExistence type="predicted"/>
<evidence type="ECO:0000313" key="2">
    <source>
        <dbReference type="EMBL" id="KAK3348812.1"/>
    </source>
</evidence>
<gene>
    <name evidence="2" type="ORF">B0T25DRAFT_569482</name>
</gene>
<keyword evidence="1" id="KW-0812">Transmembrane</keyword>
<evidence type="ECO:0000313" key="3">
    <source>
        <dbReference type="Proteomes" id="UP001275084"/>
    </source>
</evidence>
<organism evidence="2 3">
    <name type="scientific">Lasiosphaeria hispida</name>
    <dbReference type="NCBI Taxonomy" id="260671"/>
    <lineage>
        <taxon>Eukaryota</taxon>
        <taxon>Fungi</taxon>
        <taxon>Dikarya</taxon>
        <taxon>Ascomycota</taxon>
        <taxon>Pezizomycotina</taxon>
        <taxon>Sordariomycetes</taxon>
        <taxon>Sordariomycetidae</taxon>
        <taxon>Sordariales</taxon>
        <taxon>Lasiosphaeriaceae</taxon>
        <taxon>Lasiosphaeria</taxon>
    </lineage>
</organism>
<reference evidence="2" key="2">
    <citation type="submission" date="2023-06" db="EMBL/GenBank/DDBJ databases">
        <authorList>
            <consortium name="Lawrence Berkeley National Laboratory"/>
            <person name="Haridas S."/>
            <person name="Hensen N."/>
            <person name="Bonometti L."/>
            <person name="Westerberg I."/>
            <person name="Brannstrom I.O."/>
            <person name="Guillou S."/>
            <person name="Cros-Aarteil S."/>
            <person name="Calhoun S."/>
            <person name="Kuo A."/>
            <person name="Mondo S."/>
            <person name="Pangilinan J."/>
            <person name="Riley R."/>
            <person name="Labutti K."/>
            <person name="Andreopoulos B."/>
            <person name="Lipzen A."/>
            <person name="Chen C."/>
            <person name="Yanf M."/>
            <person name="Daum C."/>
            <person name="Ng V."/>
            <person name="Clum A."/>
            <person name="Steindorff A."/>
            <person name="Ohm R."/>
            <person name="Martin F."/>
            <person name="Silar P."/>
            <person name="Natvig D."/>
            <person name="Lalanne C."/>
            <person name="Gautier V."/>
            <person name="Ament-Velasquez S.L."/>
            <person name="Kruys A."/>
            <person name="Hutchinson M.I."/>
            <person name="Powell A.J."/>
            <person name="Barry K."/>
            <person name="Miller A.N."/>
            <person name="Grigoriev I.V."/>
            <person name="Debuchy R."/>
            <person name="Gladieux P."/>
            <person name="Thoren M.H."/>
            <person name="Johannesson H."/>
        </authorList>
    </citation>
    <scope>NUCLEOTIDE SEQUENCE</scope>
    <source>
        <strain evidence="2">CBS 955.72</strain>
    </source>
</reference>
<keyword evidence="1" id="KW-0472">Membrane</keyword>
<name>A0AAJ0HDJ4_9PEZI</name>
<comment type="caution">
    <text evidence="2">The sequence shown here is derived from an EMBL/GenBank/DDBJ whole genome shotgun (WGS) entry which is preliminary data.</text>
</comment>
<evidence type="ECO:0000256" key="1">
    <source>
        <dbReference type="SAM" id="Phobius"/>
    </source>
</evidence>
<dbReference type="Proteomes" id="UP001275084">
    <property type="component" value="Unassembled WGS sequence"/>
</dbReference>
<feature type="transmembrane region" description="Helical" evidence="1">
    <location>
        <begin position="12"/>
        <end position="30"/>
    </location>
</feature>
<keyword evidence="3" id="KW-1185">Reference proteome</keyword>
<protein>
    <submittedName>
        <fullName evidence="2">Uncharacterized protein</fullName>
    </submittedName>
</protein>
<dbReference type="AlphaFoldDB" id="A0AAJ0HDJ4"/>
<reference evidence="2" key="1">
    <citation type="journal article" date="2023" name="Mol. Phylogenet. Evol.">
        <title>Genome-scale phylogeny and comparative genomics of the fungal order Sordariales.</title>
        <authorList>
            <person name="Hensen N."/>
            <person name="Bonometti L."/>
            <person name="Westerberg I."/>
            <person name="Brannstrom I.O."/>
            <person name="Guillou S."/>
            <person name="Cros-Aarteil S."/>
            <person name="Calhoun S."/>
            <person name="Haridas S."/>
            <person name="Kuo A."/>
            <person name="Mondo S."/>
            <person name="Pangilinan J."/>
            <person name="Riley R."/>
            <person name="LaButti K."/>
            <person name="Andreopoulos B."/>
            <person name="Lipzen A."/>
            <person name="Chen C."/>
            <person name="Yan M."/>
            <person name="Daum C."/>
            <person name="Ng V."/>
            <person name="Clum A."/>
            <person name="Steindorff A."/>
            <person name="Ohm R.A."/>
            <person name="Martin F."/>
            <person name="Silar P."/>
            <person name="Natvig D.O."/>
            <person name="Lalanne C."/>
            <person name="Gautier V."/>
            <person name="Ament-Velasquez S.L."/>
            <person name="Kruys A."/>
            <person name="Hutchinson M.I."/>
            <person name="Powell A.J."/>
            <person name="Barry K."/>
            <person name="Miller A.N."/>
            <person name="Grigoriev I.V."/>
            <person name="Debuchy R."/>
            <person name="Gladieux P."/>
            <person name="Hiltunen Thoren M."/>
            <person name="Johannesson H."/>
        </authorList>
    </citation>
    <scope>NUCLEOTIDE SEQUENCE</scope>
    <source>
        <strain evidence="2">CBS 955.72</strain>
    </source>
</reference>
<dbReference type="EMBL" id="JAUIQD010000005">
    <property type="protein sequence ID" value="KAK3348812.1"/>
    <property type="molecule type" value="Genomic_DNA"/>
</dbReference>